<evidence type="ECO:0000256" key="10">
    <source>
        <dbReference type="ARBA" id="ARBA00023251"/>
    </source>
</evidence>
<dbReference type="Proteomes" id="UP000619238">
    <property type="component" value="Unassembled WGS sequence"/>
</dbReference>
<reference evidence="15 16" key="1">
    <citation type="submission" date="2020-07" db="EMBL/GenBank/DDBJ databases">
        <title>Description of Kordia aestuariivivens sp. nov., isolated from a tidal flat.</title>
        <authorList>
            <person name="Park S."/>
            <person name="Yoon J.-H."/>
        </authorList>
    </citation>
    <scope>NUCLEOTIDE SEQUENCE [LARGE SCALE GENOMIC DNA]</scope>
    <source>
        <strain evidence="15 16">YSTF-M3</strain>
    </source>
</reference>
<evidence type="ECO:0000256" key="1">
    <source>
        <dbReference type="ARBA" id="ARBA00004651"/>
    </source>
</evidence>
<dbReference type="PANTHER" id="PTHR30622:SF2">
    <property type="entry name" value="UNDECAPRENYL-DIPHOSPHATASE"/>
    <property type="match status" value="1"/>
</dbReference>
<feature type="transmembrane region" description="Helical" evidence="14">
    <location>
        <begin position="241"/>
        <end position="261"/>
    </location>
</feature>
<evidence type="ECO:0000256" key="8">
    <source>
        <dbReference type="ARBA" id="ARBA00022989"/>
    </source>
</evidence>
<keyword evidence="9 14" id="KW-0472">Membrane</keyword>
<comment type="similarity">
    <text evidence="2 14">Belongs to the UppP family.</text>
</comment>
<evidence type="ECO:0000256" key="6">
    <source>
        <dbReference type="ARBA" id="ARBA00022692"/>
    </source>
</evidence>
<name>A0ABR7QB15_9FLAO</name>
<evidence type="ECO:0000256" key="7">
    <source>
        <dbReference type="ARBA" id="ARBA00022801"/>
    </source>
</evidence>
<evidence type="ECO:0000256" key="5">
    <source>
        <dbReference type="ARBA" id="ARBA00022475"/>
    </source>
</evidence>
<evidence type="ECO:0000256" key="11">
    <source>
        <dbReference type="ARBA" id="ARBA00032707"/>
    </source>
</evidence>
<evidence type="ECO:0000256" key="13">
    <source>
        <dbReference type="ARBA" id="ARBA00047594"/>
    </source>
</evidence>
<feature type="transmembrane region" description="Helical" evidence="14">
    <location>
        <begin position="112"/>
        <end position="129"/>
    </location>
</feature>
<keyword evidence="14" id="KW-0573">Peptidoglycan synthesis</keyword>
<comment type="catalytic activity">
    <reaction evidence="13 14">
        <text>di-trans,octa-cis-undecaprenyl diphosphate + H2O = di-trans,octa-cis-undecaprenyl phosphate + phosphate + H(+)</text>
        <dbReference type="Rhea" id="RHEA:28094"/>
        <dbReference type="ChEBI" id="CHEBI:15377"/>
        <dbReference type="ChEBI" id="CHEBI:15378"/>
        <dbReference type="ChEBI" id="CHEBI:43474"/>
        <dbReference type="ChEBI" id="CHEBI:58405"/>
        <dbReference type="ChEBI" id="CHEBI:60392"/>
        <dbReference type="EC" id="3.6.1.27"/>
    </reaction>
</comment>
<keyword evidence="10 14" id="KW-0046">Antibiotic resistance</keyword>
<dbReference type="InterPro" id="IPR003824">
    <property type="entry name" value="UppP"/>
</dbReference>
<dbReference type="EC" id="3.6.1.27" evidence="3 14"/>
<keyword evidence="14" id="KW-0133">Cell shape</keyword>
<evidence type="ECO:0000256" key="12">
    <source>
        <dbReference type="ARBA" id="ARBA00032932"/>
    </source>
</evidence>
<keyword evidence="8 14" id="KW-1133">Transmembrane helix</keyword>
<evidence type="ECO:0000313" key="15">
    <source>
        <dbReference type="EMBL" id="MBC8755541.1"/>
    </source>
</evidence>
<evidence type="ECO:0000256" key="3">
    <source>
        <dbReference type="ARBA" id="ARBA00012374"/>
    </source>
</evidence>
<comment type="caution">
    <text evidence="15">The sequence shown here is derived from an EMBL/GenBank/DDBJ whole genome shotgun (WGS) entry which is preliminary data.</text>
</comment>
<keyword evidence="6 14" id="KW-0812">Transmembrane</keyword>
<dbReference type="EMBL" id="JACGWS010000007">
    <property type="protein sequence ID" value="MBC8755541.1"/>
    <property type="molecule type" value="Genomic_DNA"/>
</dbReference>
<comment type="function">
    <text evidence="14">Catalyzes the dephosphorylation of undecaprenyl diphosphate (UPP). Confers resistance to bacitracin.</text>
</comment>
<dbReference type="Pfam" id="PF02673">
    <property type="entry name" value="BacA"/>
    <property type="match status" value="1"/>
</dbReference>
<evidence type="ECO:0000313" key="16">
    <source>
        <dbReference type="Proteomes" id="UP000619238"/>
    </source>
</evidence>
<evidence type="ECO:0000256" key="2">
    <source>
        <dbReference type="ARBA" id="ARBA00010621"/>
    </source>
</evidence>
<keyword evidence="7 14" id="KW-0378">Hydrolase</keyword>
<evidence type="ECO:0000256" key="4">
    <source>
        <dbReference type="ARBA" id="ARBA00021581"/>
    </source>
</evidence>
<keyword evidence="5 14" id="KW-1003">Cell membrane</keyword>
<comment type="subcellular location">
    <subcellularLocation>
        <location evidence="1 14">Cell membrane</location>
        <topology evidence="1 14">Multi-pass membrane protein</topology>
    </subcellularLocation>
</comment>
<proteinExistence type="inferred from homology"/>
<dbReference type="RefSeq" id="WP_187562591.1">
    <property type="nucleotide sequence ID" value="NZ_JACGWS010000007.1"/>
</dbReference>
<feature type="transmembrane region" description="Helical" evidence="14">
    <location>
        <begin position="141"/>
        <end position="159"/>
    </location>
</feature>
<dbReference type="PANTHER" id="PTHR30622">
    <property type="entry name" value="UNDECAPRENYL-DIPHOSPHATASE"/>
    <property type="match status" value="1"/>
</dbReference>
<comment type="miscellaneous">
    <text evidence="14">Bacitracin is thought to be involved in the inhibition of peptidoglycan synthesis by sequestering undecaprenyl diphosphate, thereby reducing the pool of lipid carrier available.</text>
</comment>
<accession>A0ABR7QB15</accession>
<evidence type="ECO:0000256" key="9">
    <source>
        <dbReference type="ARBA" id="ARBA00023136"/>
    </source>
</evidence>
<feature type="transmembrane region" description="Helical" evidence="14">
    <location>
        <begin position="42"/>
        <end position="61"/>
    </location>
</feature>
<keyword evidence="14" id="KW-0961">Cell wall biogenesis/degradation</keyword>
<organism evidence="15 16">
    <name type="scientific">Kordia aestuariivivens</name>
    <dbReference type="NCBI Taxonomy" id="2759037"/>
    <lineage>
        <taxon>Bacteria</taxon>
        <taxon>Pseudomonadati</taxon>
        <taxon>Bacteroidota</taxon>
        <taxon>Flavobacteriia</taxon>
        <taxon>Flavobacteriales</taxon>
        <taxon>Flavobacteriaceae</taxon>
        <taxon>Kordia</taxon>
    </lineage>
</organism>
<protein>
    <recommendedName>
        <fullName evidence="4 14">Undecaprenyl-diphosphatase</fullName>
        <ecNumber evidence="3 14">3.6.1.27</ecNumber>
    </recommendedName>
    <alternativeName>
        <fullName evidence="12 14">Bacitracin resistance protein</fullName>
    </alternativeName>
    <alternativeName>
        <fullName evidence="11 14">Undecaprenyl pyrophosphate phosphatase</fullName>
    </alternativeName>
</protein>
<feature type="transmembrane region" description="Helical" evidence="14">
    <location>
        <begin position="212"/>
        <end position="235"/>
    </location>
</feature>
<feature type="transmembrane region" description="Helical" evidence="14">
    <location>
        <begin position="82"/>
        <end position="100"/>
    </location>
</feature>
<keyword evidence="16" id="KW-1185">Reference proteome</keyword>
<dbReference type="HAMAP" id="MF_01006">
    <property type="entry name" value="Undec_diphosphatase"/>
    <property type="match status" value="1"/>
</dbReference>
<gene>
    <name evidence="14" type="primary">uppP</name>
    <name evidence="15" type="ORF">H2O64_12765</name>
</gene>
<evidence type="ECO:0000256" key="14">
    <source>
        <dbReference type="HAMAP-Rule" id="MF_01006"/>
    </source>
</evidence>
<sequence length="265" mass="28864">MDVINAIILGIIQGLTEFLPVSSSGHIELGKVILNAKPEENILFTVVVHFATALSTIVIFRKDILELFKGIFQFKWNEESKFAAKVIISMIPAAVIGILYEDELEALFEGNILLVGCMLIITAILLYFADKAKNTTKNVSYVNAIIIGVAQAVAMLPGISRSGATISTSVLLGNDKTKAARFSFLMVVPLIFGKIAKDIFGGKLTFESSDIIPLSAGFLAAFIAGLFACTWMINLVKKSKLTYFAIYCLVIGLIAIGYVVFQKYF</sequence>